<gene>
    <name evidence="1" type="ORF">SAMN02745885_02060</name>
</gene>
<evidence type="ECO:0000313" key="1">
    <source>
        <dbReference type="EMBL" id="SKA14212.1"/>
    </source>
</evidence>
<protein>
    <recommendedName>
        <fullName evidence="3">Flagellar operon protein TIGR03826</fullName>
    </recommendedName>
</protein>
<sequence length="122" mass="13948">MELKNCEECGKLFMSAGALRCPECLDREEAIFSRIRDYVWEHPGVTVDDVVRELGVKPEKVLAYLREGRLAIKGLTCQRCGAPINMGRICQRCAKELEQNVNRTIKGHKAKMHTASMRREKK</sequence>
<keyword evidence="2" id="KW-1185">Reference proteome</keyword>
<proteinExistence type="predicted"/>
<dbReference type="EMBL" id="FUXM01000029">
    <property type="protein sequence ID" value="SKA14212.1"/>
    <property type="molecule type" value="Genomic_DNA"/>
</dbReference>
<evidence type="ECO:0008006" key="3">
    <source>
        <dbReference type="Google" id="ProtNLM"/>
    </source>
</evidence>
<evidence type="ECO:0000313" key="2">
    <source>
        <dbReference type="Proteomes" id="UP000189933"/>
    </source>
</evidence>
<name>A0A1T4RDV6_9FIRM</name>
<accession>A0A1T4RDV6</accession>
<dbReference type="Proteomes" id="UP000189933">
    <property type="component" value="Unassembled WGS sequence"/>
</dbReference>
<organism evidence="1 2">
    <name type="scientific">Carboxydocella sporoproducens DSM 16521</name>
    <dbReference type="NCBI Taxonomy" id="1121270"/>
    <lineage>
        <taxon>Bacteria</taxon>
        <taxon>Bacillati</taxon>
        <taxon>Bacillota</taxon>
        <taxon>Clostridia</taxon>
        <taxon>Eubacteriales</taxon>
        <taxon>Clostridiales Family XVI. Incertae Sedis</taxon>
        <taxon>Carboxydocella</taxon>
    </lineage>
</organism>
<reference evidence="2" key="1">
    <citation type="submission" date="2017-02" db="EMBL/GenBank/DDBJ databases">
        <authorList>
            <person name="Varghese N."/>
            <person name="Submissions S."/>
        </authorList>
    </citation>
    <scope>NUCLEOTIDE SEQUENCE [LARGE SCALE GENOMIC DNA]</scope>
    <source>
        <strain evidence="2">DSM 16521</strain>
    </source>
</reference>
<dbReference type="AlphaFoldDB" id="A0A1T4RDV6"/>